<evidence type="ECO:0000256" key="6">
    <source>
        <dbReference type="ARBA" id="ARBA00050557"/>
    </source>
</evidence>
<dbReference type="CDD" id="cd17895">
    <property type="entry name" value="AGPR_1_N"/>
    <property type="match status" value="1"/>
</dbReference>
<dbReference type="SMART" id="SM00859">
    <property type="entry name" value="Semialdhyde_dh"/>
    <property type="match status" value="1"/>
</dbReference>
<evidence type="ECO:0000313" key="11">
    <source>
        <dbReference type="Proteomes" id="UP000632828"/>
    </source>
</evidence>
<dbReference type="UniPathway" id="UPA00068">
    <property type="reaction ID" value="UER00108"/>
</dbReference>
<dbReference type="HAMAP" id="MF_00150">
    <property type="entry name" value="ArgC_type1"/>
    <property type="match status" value="1"/>
</dbReference>
<dbReference type="InterPro" id="IPR000706">
    <property type="entry name" value="AGPR_type-1"/>
</dbReference>
<comment type="catalytic activity">
    <reaction evidence="6 7">
        <text>N-acetyl-L-glutamate 5-semialdehyde + phosphate + NADP(+) = N-acetyl-L-glutamyl 5-phosphate + NADPH + H(+)</text>
        <dbReference type="Rhea" id="RHEA:21588"/>
        <dbReference type="ChEBI" id="CHEBI:15378"/>
        <dbReference type="ChEBI" id="CHEBI:29123"/>
        <dbReference type="ChEBI" id="CHEBI:43474"/>
        <dbReference type="ChEBI" id="CHEBI:57783"/>
        <dbReference type="ChEBI" id="CHEBI:57936"/>
        <dbReference type="ChEBI" id="CHEBI:58349"/>
        <dbReference type="EC" id="1.2.1.38"/>
    </reaction>
</comment>
<comment type="similarity">
    <text evidence="7">Belongs to the NAGSA dehydrogenase family. Type 1 subfamily.</text>
</comment>
<evidence type="ECO:0000256" key="8">
    <source>
        <dbReference type="PROSITE-ProRule" id="PRU10010"/>
    </source>
</evidence>
<dbReference type="Pfam" id="PF22698">
    <property type="entry name" value="Semialdhyde_dhC_1"/>
    <property type="match status" value="1"/>
</dbReference>
<dbReference type="SUPFAM" id="SSF51735">
    <property type="entry name" value="NAD(P)-binding Rossmann-fold domains"/>
    <property type="match status" value="1"/>
</dbReference>
<keyword evidence="2 7" id="KW-0055">Arginine biosynthesis</keyword>
<evidence type="ECO:0000256" key="4">
    <source>
        <dbReference type="ARBA" id="ARBA00022857"/>
    </source>
</evidence>
<dbReference type="AlphaFoldDB" id="A0A8J6UPW0"/>
<dbReference type="EMBL" id="JACWUN010000010">
    <property type="protein sequence ID" value="MBD1400964.1"/>
    <property type="molecule type" value="Genomic_DNA"/>
</dbReference>
<keyword evidence="4 7" id="KW-0521">NADP</keyword>
<dbReference type="GO" id="GO:0070401">
    <property type="term" value="F:NADP+ binding"/>
    <property type="evidence" value="ECO:0007669"/>
    <property type="project" value="InterPro"/>
</dbReference>
<reference evidence="10" key="1">
    <citation type="submission" date="2020-09" db="EMBL/GenBank/DDBJ databases">
        <title>Pelobacter alkaliphilus sp. nov., a novel anaerobic arsenate-reducing bacterium from terrestrial mud volcano.</title>
        <authorList>
            <person name="Khomyakova M.A."/>
            <person name="Merkel A.Y."/>
            <person name="Slobodkin A.I."/>
        </authorList>
    </citation>
    <scope>NUCLEOTIDE SEQUENCE</scope>
    <source>
        <strain evidence="10">M08fum</strain>
    </source>
</reference>
<comment type="subcellular location">
    <subcellularLocation>
        <location evidence="7">Cytoplasm</location>
    </subcellularLocation>
</comment>
<dbReference type="GO" id="GO:0005737">
    <property type="term" value="C:cytoplasm"/>
    <property type="evidence" value="ECO:0007669"/>
    <property type="project" value="UniProtKB-SubCell"/>
</dbReference>
<dbReference type="Pfam" id="PF01118">
    <property type="entry name" value="Semialdhyde_dh"/>
    <property type="match status" value="1"/>
</dbReference>
<dbReference type="EC" id="1.2.1.38" evidence="7"/>
<evidence type="ECO:0000256" key="2">
    <source>
        <dbReference type="ARBA" id="ARBA00022571"/>
    </source>
</evidence>
<evidence type="ECO:0000313" key="10">
    <source>
        <dbReference type="EMBL" id="MBD1400964.1"/>
    </source>
</evidence>
<comment type="pathway">
    <text evidence="1 7">Amino-acid biosynthesis; L-arginine biosynthesis; N(2)-acetyl-L-ornithine from L-glutamate: step 3/4.</text>
</comment>
<keyword evidence="3 7" id="KW-0028">Amino-acid biosynthesis</keyword>
<feature type="active site" evidence="7 8">
    <location>
        <position position="149"/>
    </location>
</feature>
<evidence type="ECO:0000256" key="3">
    <source>
        <dbReference type="ARBA" id="ARBA00022605"/>
    </source>
</evidence>
<evidence type="ECO:0000256" key="1">
    <source>
        <dbReference type="ARBA" id="ARBA00004862"/>
    </source>
</evidence>
<dbReference type="Proteomes" id="UP000632828">
    <property type="component" value="Unassembled WGS sequence"/>
</dbReference>
<dbReference type="RefSeq" id="WP_191156053.1">
    <property type="nucleotide sequence ID" value="NZ_JACWUN010000010.1"/>
</dbReference>
<evidence type="ECO:0000259" key="9">
    <source>
        <dbReference type="SMART" id="SM00859"/>
    </source>
</evidence>
<keyword evidence="7" id="KW-0963">Cytoplasm</keyword>
<dbReference type="InterPro" id="IPR050085">
    <property type="entry name" value="AGPR"/>
</dbReference>
<organism evidence="10 11">
    <name type="scientific">Pelovirga terrestris</name>
    <dbReference type="NCBI Taxonomy" id="2771352"/>
    <lineage>
        <taxon>Bacteria</taxon>
        <taxon>Pseudomonadati</taxon>
        <taxon>Thermodesulfobacteriota</taxon>
        <taxon>Desulfuromonadia</taxon>
        <taxon>Geobacterales</taxon>
        <taxon>Geobacteraceae</taxon>
        <taxon>Pelovirga</taxon>
    </lineage>
</organism>
<sequence>MVKVAVAGASGYTGVELLRLLVGHPQVEICAVTSRQHEGVQVNKVFPSLNGFCDLVCEPLDVAAIAKKADLVFTALPHQSAMAVVPGFLAAGCRVVDLSADYRLNDQAVYEHWYQPHTSPELFSEAIYGLPERYRESIKTARLVANPGCYPTSVILALAPLLEQQLVDARSLIIDSKSGASGAGRGLKEGSLFCEVNDGFKAYGVGNHRHTPEIEQELSQVAGFEVCINFTPHLLPVNRGILSTCYATLLKGQSAAELLAFYQQRYADEPFVRVLPEGELPNIAYVRGTNFCDIGLVVDARTGRVIVVSVIDNLVKGAAGQALHNMNLMYGFNETHGLGIVPTFP</sequence>
<dbReference type="InterPro" id="IPR023013">
    <property type="entry name" value="AGPR_AS"/>
</dbReference>
<evidence type="ECO:0000256" key="5">
    <source>
        <dbReference type="ARBA" id="ARBA00023002"/>
    </source>
</evidence>
<gene>
    <name evidence="7" type="primary">argC</name>
    <name evidence="10" type="ORF">ICT70_09790</name>
</gene>
<keyword evidence="5 7" id="KW-0560">Oxidoreductase</keyword>
<dbReference type="GO" id="GO:0006526">
    <property type="term" value="P:L-arginine biosynthetic process"/>
    <property type="evidence" value="ECO:0007669"/>
    <property type="project" value="UniProtKB-UniRule"/>
</dbReference>
<dbReference type="NCBIfam" id="TIGR01850">
    <property type="entry name" value="argC"/>
    <property type="match status" value="1"/>
</dbReference>
<dbReference type="InterPro" id="IPR000534">
    <property type="entry name" value="Semialdehyde_DH_NAD-bd"/>
</dbReference>
<dbReference type="PANTHER" id="PTHR32338">
    <property type="entry name" value="N-ACETYL-GAMMA-GLUTAMYL-PHOSPHATE REDUCTASE, CHLOROPLASTIC-RELATED-RELATED"/>
    <property type="match status" value="1"/>
</dbReference>
<dbReference type="InterPro" id="IPR058924">
    <property type="entry name" value="AGPR_dimerisation_dom"/>
</dbReference>
<dbReference type="PROSITE" id="PS01224">
    <property type="entry name" value="ARGC"/>
    <property type="match status" value="1"/>
</dbReference>
<evidence type="ECO:0000256" key="7">
    <source>
        <dbReference type="HAMAP-Rule" id="MF_00150"/>
    </source>
</evidence>
<comment type="caution">
    <text evidence="10">The sequence shown here is derived from an EMBL/GenBank/DDBJ whole genome shotgun (WGS) entry which is preliminary data.</text>
</comment>
<dbReference type="FunFam" id="3.30.360.10:FF:000014">
    <property type="entry name" value="N-acetyl-gamma-glutamyl-phosphate reductase"/>
    <property type="match status" value="1"/>
</dbReference>
<dbReference type="PANTHER" id="PTHR32338:SF10">
    <property type="entry name" value="N-ACETYL-GAMMA-GLUTAMYL-PHOSPHATE REDUCTASE, CHLOROPLASTIC-RELATED"/>
    <property type="match status" value="1"/>
</dbReference>
<comment type="function">
    <text evidence="7">Catalyzes the NADPH-dependent reduction of N-acetyl-5-glutamyl phosphate to yield N-acetyl-L-glutamate 5-semialdehyde.</text>
</comment>
<dbReference type="Gene3D" id="3.40.50.720">
    <property type="entry name" value="NAD(P)-binding Rossmann-like Domain"/>
    <property type="match status" value="1"/>
</dbReference>
<name>A0A8J6UPW0_9BACT</name>
<dbReference type="GO" id="GO:0003942">
    <property type="term" value="F:N-acetyl-gamma-glutamyl-phosphate reductase activity"/>
    <property type="evidence" value="ECO:0007669"/>
    <property type="project" value="UniProtKB-UniRule"/>
</dbReference>
<dbReference type="SUPFAM" id="SSF55347">
    <property type="entry name" value="Glyceraldehyde-3-phosphate dehydrogenase-like, C-terminal domain"/>
    <property type="match status" value="1"/>
</dbReference>
<dbReference type="CDD" id="cd23934">
    <property type="entry name" value="AGPR_1_C"/>
    <property type="match status" value="1"/>
</dbReference>
<dbReference type="InterPro" id="IPR036291">
    <property type="entry name" value="NAD(P)-bd_dom_sf"/>
</dbReference>
<keyword evidence="11" id="KW-1185">Reference proteome</keyword>
<proteinExistence type="inferred from homology"/>
<dbReference type="GO" id="GO:0051287">
    <property type="term" value="F:NAD binding"/>
    <property type="evidence" value="ECO:0007669"/>
    <property type="project" value="InterPro"/>
</dbReference>
<accession>A0A8J6UPW0</accession>
<feature type="domain" description="Semialdehyde dehydrogenase NAD-binding" evidence="9">
    <location>
        <begin position="3"/>
        <end position="141"/>
    </location>
</feature>
<protein>
    <recommendedName>
        <fullName evidence="7">N-acetyl-gamma-glutamyl-phosphate reductase</fullName>
        <shortName evidence="7">AGPR</shortName>
        <ecNumber evidence="7">1.2.1.38</ecNumber>
    </recommendedName>
    <alternativeName>
        <fullName evidence="7">N-acetyl-glutamate semialdehyde dehydrogenase</fullName>
        <shortName evidence="7">NAGSA dehydrogenase</shortName>
    </alternativeName>
</protein>
<dbReference type="Gene3D" id="3.30.360.10">
    <property type="entry name" value="Dihydrodipicolinate Reductase, domain 2"/>
    <property type="match status" value="1"/>
</dbReference>